<dbReference type="PROSITE" id="PS50893">
    <property type="entry name" value="ABC_TRANSPORTER_2"/>
    <property type="match status" value="1"/>
</dbReference>
<dbReference type="CDD" id="cd03216">
    <property type="entry name" value="ABC_Carb_Monos_I"/>
    <property type="match status" value="1"/>
</dbReference>
<dbReference type="Pfam" id="PF00005">
    <property type="entry name" value="ABC_tran"/>
    <property type="match status" value="1"/>
</dbReference>
<dbReference type="SUPFAM" id="SSF52540">
    <property type="entry name" value="P-loop containing nucleoside triphosphate hydrolases"/>
    <property type="match status" value="1"/>
</dbReference>
<dbReference type="InterPro" id="IPR003439">
    <property type="entry name" value="ABC_transporter-like_ATP-bd"/>
</dbReference>
<dbReference type="GO" id="GO:0016887">
    <property type="term" value="F:ATP hydrolysis activity"/>
    <property type="evidence" value="ECO:0007669"/>
    <property type="project" value="InterPro"/>
</dbReference>
<name>A0A7Y0L3V8_9FIRM</name>
<reference evidence="4 5" key="1">
    <citation type="submission" date="2020-04" db="EMBL/GenBank/DDBJ databases">
        <authorList>
            <person name="Zhang R."/>
            <person name="Schippers A."/>
        </authorList>
    </citation>
    <scope>NUCLEOTIDE SEQUENCE [LARGE SCALE GENOMIC DNA]</scope>
    <source>
        <strain evidence="4 5">DSM 109850</strain>
    </source>
</reference>
<dbReference type="InterPro" id="IPR017871">
    <property type="entry name" value="ABC_transporter-like_CS"/>
</dbReference>
<dbReference type="Gene3D" id="3.40.50.300">
    <property type="entry name" value="P-loop containing nucleotide triphosphate hydrolases"/>
    <property type="match status" value="1"/>
</dbReference>
<evidence type="ECO:0000256" key="2">
    <source>
        <dbReference type="ARBA" id="ARBA00022840"/>
    </source>
</evidence>
<evidence type="ECO:0000313" key="4">
    <source>
        <dbReference type="EMBL" id="NMP22812.1"/>
    </source>
</evidence>
<dbReference type="PROSITE" id="PS00211">
    <property type="entry name" value="ABC_TRANSPORTER_1"/>
    <property type="match status" value="1"/>
</dbReference>
<keyword evidence="1" id="KW-0547">Nucleotide-binding</keyword>
<dbReference type="Proteomes" id="UP000533476">
    <property type="component" value="Unassembled WGS sequence"/>
</dbReference>
<keyword evidence="5" id="KW-1185">Reference proteome</keyword>
<proteinExistence type="predicted"/>
<dbReference type="RefSeq" id="WP_169099478.1">
    <property type="nucleotide sequence ID" value="NZ_JABBVZ010000031.1"/>
</dbReference>
<feature type="domain" description="ABC transporter" evidence="3">
    <location>
        <begin position="8"/>
        <end position="249"/>
    </location>
</feature>
<dbReference type="EMBL" id="JABBVZ010000031">
    <property type="protein sequence ID" value="NMP22812.1"/>
    <property type="molecule type" value="Genomic_DNA"/>
</dbReference>
<dbReference type="AlphaFoldDB" id="A0A7Y0L3V8"/>
<accession>A0A7Y0L3V8</accession>
<dbReference type="InterPro" id="IPR050107">
    <property type="entry name" value="ABC_carbohydrate_import_ATPase"/>
</dbReference>
<dbReference type="PANTHER" id="PTHR43790:SF8">
    <property type="entry name" value="SUGAR ABC TRANSPORTER ATP-BINDING PROTEIN"/>
    <property type="match status" value="1"/>
</dbReference>
<gene>
    <name evidence="4" type="ORF">HIJ39_10670</name>
</gene>
<evidence type="ECO:0000313" key="5">
    <source>
        <dbReference type="Proteomes" id="UP000533476"/>
    </source>
</evidence>
<organism evidence="4 5">
    <name type="scientific">Sulfobacillus harzensis</name>
    <dbReference type="NCBI Taxonomy" id="2729629"/>
    <lineage>
        <taxon>Bacteria</taxon>
        <taxon>Bacillati</taxon>
        <taxon>Bacillota</taxon>
        <taxon>Clostridia</taxon>
        <taxon>Eubacteriales</taxon>
        <taxon>Clostridiales Family XVII. Incertae Sedis</taxon>
        <taxon>Sulfobacillus</taxon>
    </lineage>
</organism>
<dbReference type="InterPro" id="IPR003593">
    <property type="entry name" value="AAA+_ATPase"/>
</dbReference>
<dbReference type="PANTHER" id="PTHR43790">
    <property type="entry name" value="CARBOHYDRATE TRANSPORT ATP-BINDING PROTEIN MG119-RELATED"/>
    <property type="match status" value="1"/>
</dbReference>
<protein>
    <submittedName>
        <fullName evidence="4">Sugar ABC transporter ATP-binding protein</fullName>
    </submittedName>
</protein>
<dbReference type="InterPro" id="IPR027417">
    <property type="entry name" value="P-loop_NTPase"/>
</dbReference>
<keyword evidence="2 4" id="KW-0067">ATP-binding</keyword>
<dbReference type="GO" id="GO:0005524">
    <property type="term" value="F:ATP binding"/>
    <property type="evidence" value="ECO:0007669"/>
    <property type="project" value="UniProtKB-KW"/>
</dbReference>
<dbReference type="SMART" id="SM00382">
    <property type="entry name" value="AAA"/>
    <property type="match status" value="1"/>
</dbReference>
<comment type="caution">
    <text evidence="4">The sequence shown here is derived from an EMBL/GenBank/DDBJ whole genome shotgun (WGS) entry which is preliminary data.</text>
</comment>
<sequence length="252" mass="28138">MASDNAIFEAKNISKSFGPVRVLEEVNIRLYPGQVVGLVGNNGAGKSTLIKILTGYHAQDHGELLMEGKPVRFSSPADARLRGIETVYQDLGLINHLPIYRNVFLKQEILRRILGIPFLNDREMRRQTVEYLKQIKVNVPDVNTEVAWLSGGQRQAIAVARSIFSEPKVLILDEPLAAMGAREGRMILDLVVDLKKTKNTAILLIAHNYAQVFEVCDRVNWLSHGRVVFDKAVGETSVDELTELVMSDYRAG</sequence>
<evidence type="ECO:0000259" key="3">
    <source>
        <dbReference type="PROSITE" id="PS50893"/>
    </source>
</evidence>
<evidence type="ECO:0000256" key="1">
    <source>
        <dbReference type="ARBA" id="ARBA00022741"/>
    </source>
</evidence>